<reference evidence="2" key="1">
    <citation type="submission" date="2013-08" db="EMBL/GenBank/DDBJ databases">
        <authorList>
            <person name="Mendez C."/>
            <person name="Richter M."/>
            <person name="Ferrer M."/>
            <person name="Sanchez J."/>
        </authorList>
    </citation>
    <scope>NUCLEOTIDE SEQUENCE</scope>
</reference>
<feature type="non-terminal residue" evidence="2">
    <location>
        <position position="1"/>
    </location>
</feature>
<dbReference type="EMBL" id="AUZX01001658">
    <property type="protein sequence ID" value="EQD78510.1"/>
    <property type="molecule type" value="Genomic_DNA"/>
</dbReference>
<sequence>DCGFLDYCNSQEAEAQYPIHWLPGALKKELKALIEHDDLRDMAQVPDALLNSTQRRVKRHTLSGKPYFDGAGAASALRGHATPHYFLDFETVSFAVPIWKGTRPYQQIPFQFVLVKQARNGKLERSDFLDLSGNDPSLALATNLIAACGETGTIYAYNASFEARIVKELAERHPRLRRELMAIRERLFDLLKVTRDHYYHPAQQGSWSIKNVLPTLGSILNYEDLKGVKDGGMAVDAYRRAIMPGATSAEKKSIELELKDYCRTDVLAMIYLCQHFDICKAVSRSRCNRISAWCRAWPRRVVDVRCRPAAACGIHAVAEVGC</sequence>
<accession>T1D8E4</accession>
<proteinExistence type="predicted"/>
<dbReference type="InterPro" id="IPR021301">
    <property type="entry name" value="DUF2779"/>
</dbReference>
<dbReference type="AlphaFoldDB" id="T1D8E4"/>
<feature type="domain" description="DUF2779" evidence="1">
    <location>
        <begin position="85"/>
        <end position="208"/>
    </location>
</feature>
<comment type="caution">
    <text evidence="2">The sequence shown here is derived from an EMBL/GenBank/DDBJ whole genome shotgun (WGS) entry which is preliminary data.</text>
</comment>
<name>T1D8E4_9ZZZZ</name>
<evidence type="ECO:0000259" key="1">
    <source>
        <dbReference type="Pfam" id="PF11074"/>
    </source>
</evidence>
<evidence type="ECO:0000313" key="2">
    <source>
        <dbReference type="EMBL" id="EQD78510.1"/>
    </source>
</evidence>
<dbReference type="Pfam" id="PF11074">
    <property type="entry name" value="DUF2779"/>
    <property type="match status" value="1"/>
</dbReference>
<protein>
    <recommendedName>
        <fullName evidence="1">DUF2779 domain-containing protein</fullName>
    </recommendedName>
</protein>
<organism evidence="2">
    <name type="scientific">mine drainage metagenome</name>
    <dbReference type="NCBI Taxonomy" id="410659"/>
    <lineage>
        <taxon>unclassified sequences</taxon>
        <taxon>metagenomes</taxon>
        <taxon>ecological metagenomes</taxon>
    </lineage>
</organism>
<gene>
    <name evidence="2" type="ORF">B1A_02219</name>
</gene>
<reference evidence="2" key="2">
    <citation type="journal article" date="2014" name="ISME J.">
        <title>Microbial stratification in low pH oxic and suboxic macroscopic growths along an acid mine drainage.</title>
        <authorList>
            <person name="Mendez-Garcia C."/>
            <person name="Mesa V."/>
            <person name="Sprenger R.R."/>
            <person name="Richter M."/>
            <person name="Diez M.S."/>
            <person name="Solano J."/>
            <person name="Bargiela R."/>
            <person name="Golyshina O.V."/>
            <person name="Manteca A."/>
            <person name="Ramos J.L."/>
            <person name="Gallego J.R."/>
            <person name="Llorente I."/>
            <person name="Martins Dos Santos V.A."/>
            <person name="Jensen O.N."/>
            <person name="Pelaez A.I."/>
            <person name="Sanchez J."/>
            <person name="Ferrer M."/>
        </authorList>
    </citation>
    <scope>NUCLEOTIDE SEQUENCE</scope>
</reference>